<dbReference type="GO" id="GO:0005524">
    <property type="term" value="F:ATP binding"/>
    <property type="evidence" value="ECO:0007669"/>
    <property type="project" value="UniProtKB-KW"/>
</dbReference>
<dbReference type="Proteomes" id="UP000836841">
    <property type="component" value="Chromosome 4"/>
</dbReference>
<dbReference type="PANTHER" id="PTHR33463">
    <property type="entry name" value="NB-ARC DOMAIN-CONTAINING PROTEIN-RELATED"/>
    <property type="match status" value="1"/>
</dbReference>
<evidence type="ECO:0000256" key="4">
    <source>
        <dbReference type="ARBA" id="ARBA00022741"/>
    </source>
</evidence>
<dbReference type="Gene3D" id="1.10.8.430">
    <property type="entry name" value="Helical domain of apoptotic protease-activating factors"/>
    <property type="match status" value="1"/>
</dbReference>
<dbReference type="Pfam" id="PF00931">
    <property type="entry name" value="NB-ARC"/>
    <property type="match status" value="1"/>
</dbReference>
<dbReference type="InterPro" id="IPR042197">
    <property type="entry name" value="Apaf_helical"/>
</dbReference>
<dbReference type="Gene3D" id="3.40.50.300">
    <property type="entry name" value="P-loop containing nucleotide triphosphate hydrolases"/>
    <property type="match status" value="1"/>
</dbReference>
<dbReference type="Gene3D" id="3.80.10.10">
    <property type="entry name" value="Ribonuclease Inhibitor"/>
    <property type="match status" value="1"/>
</dbReference>
<dbReference type="FunFam" id="3.40.50.300:FF:001091">
    <property type="entry name" value="Probable disease resistance protein At1g61300"/>
    <property type="match status" value="1"/>
</dbReference>
<keyword evidence="2" id="KW-0433">Leucine-rich repeat</keyword>
<dbReference type="Gene3D" id="1.10.10.10">
    <property type="entry name" value="Winged helix-like DNA-binding domain superfamily/Winged helix DNA-binding domain"/>
    <property type="match status" value="1"/>
</dbReference>
<feature type="domain" description="NB-ARC" evidence="8">
    <location>
        <begin position="166"/>
        <end position="286"/>
    </location>
</feature>
<dbReference type="InterPro" id="IPR032675">
    <property type="entry name" value="LRR_dom_sf"/>
</dbReference>
<dbReference type="GO" id="GO:0006952">
    <property type="term" value="P:defense response"/>
    <property type="evidence" value="ECO:0007669"/>
    <property type="project" value="UniProtKB-KW"/>
</dbReference>
<dbReference type="SUPFAM" id="SSF52058">
    <property type="entry name" value="L domain-like"/>
    <property type="match status" value="1"/>
</dbReference>
<reference evidence="10 11" key="1">
    <citation type="submission" date="2022-03" db="EMBL/GenBank/DDBJ databases">
        <authorList>
            <person name="Nunn A."/>
            <person name="Chopra R."/>
            <person name="Nunn A."/>
            <person name="Contreras Garrido A."/>
        </authorList>
    </citation>
    <scope>NUCLEOTIDE SEQUENCE [LARGE SCALE GENOMIC DNA]</scope>
</reference>
<keyword evidence="7" id="KW-0175">Coiled coil</keyword>
<dbReference type="InterPro" id="IPR036388">
    <property type="entry name" value="WH-like_DNA-bd_sf"/>
</dbReference>
<organism evidence="10 11">
    <name type="scientific">Thlaspi arvense</name>
    <name type="common">Field penny-cress</name>
    <dbReference type="NCBI Taxonomy" id="13288"/>
    <lineage>
        <taxon>Eukaryota</taxon>
        <taxon>Viridiplantae</taxon>
        <taxon>Streptophyta</taxon>
        <taxon>Embryophyta</taxon>
        <taxon>Tracheophyta</taxon>
        <taxon>Spermatophyta</taxon>
        <taxon>Magnoliopsida</taxon>
        <taxon>eudicotyledons</taxon>
        <taxon>Gunneridae</taxon>
        <taxon>Pentapetalae</taxon>
        <taxon>rosids</taxon>
        <taxon>malvids</taxon>
        <taxon>Brassicales</taxon>
        <taxon>Brassicaceae</taxon>
        <taxon>Thlaspideae</taxon>
        <taxon>Thlaspi</taxon>
    </lineage>
</organism>
<evidence type="ECO:0000256" key="1">
    <source>
        <dbReference type="ARBA" id="ARBA00008894"/>
    </source>
</evidence>
<dbReference type="PANTHER" id="PTHR33463:SF220">
    <property type="entry name" value="NB-ARC DOMAIN-CONTAINING PROTEIN"/>
    <property type="match status" value="1"/>
</dbReference>
<keyword evidence="4" id="KW-0547">Nucleotide-binding</keyword>
<evidence type="ECO:0000313" key="11">
    <source>
        <dbReference type="Proteomes" id="UP000836841"/>
    </source>
</evidence>
<dbReference type="InterPro" id="IPR050905">
    <property type="entry name" value="Plant_NBS-LRR"/>
</dbReference>
<dbReference type="InterPro" id="IPR001611">
    <property type="entry name" value="Leu-rich_rpt"/>
</dbReference>
<evidence type="ECO:0000256" key="5">
    <source>
        <dbReference type="ARBA" id="ARBA00022821"/>
    </source>
</evidence>
<accession>A0AAU9SAK8</accession>
<dbReference type="SUPFAM" id="SSF52540">
    <property type="entry name" value="P-loop containing nucleoside triphosphate hydrolases"/>
    <property type="match status" value="1"/>
</dbReference>
<evidence type="ECO:0000313" key="10">
    <source>
        <dbReference type="EMBL" id="CAH2060442.1"/>
    </source>
</evidence>
<keyword evidence="11" id="KW-1185">Reference proteome</keyword>
<dbReference type="GO" id="GO:0043531">
    <property type="term" value="F:ADP binding"/>
    <property type="evidence" value="ECO:0007669"/>
    <property type="project" value="InterPro"/>
</dbReference>
<protein>
    <recommendedName>
        <fullName evidence="12">NB-ARC domain-containing protein</fullName>
    </recommendedName>
</protein>
<keyword evidence="3" id="KW-0677">Repeat</keyword>
<dbReference type="PROSITE" id="PS51450">
    <property type="entry name" value="LRR"/>
    <property type="match status" value="1"/>
</dbReference>
<dbReference type="AlphaFoldDB" id="A0AAU9SAK8"/>
<feature type="domain" description="Disease resistance protein winged helix" evidence="9">
    <location>
        <begin position="373"/>
        <end position="440"/>
    </location>
</feature>
<dbReference type="InterPro" id="IPR027417">
    <property type="entry name" value="P-loop_NTPase"/>
</dbReference>
<dbReference type="InterPro" id="IPR002182">
    <property type="entry name" value="NB-ARC"/>
</dbReference>
<evidence type="ECO:0000259" key="8">
    <source>
        <dbReference type="Pfam" id="PF00931"/>
    </source>
</evidence>
<dbReference type="EMBL" id="OU466860">
    <property type="protein sequence ID" value="CAH2060442.1"/>
    <property type="molecule type" value="Genomic_DNA"/>
</dbReference>
<evidence type="ECO:0000259" key="9">
    <source>
        <dbReference type="Pfam" id="PF23559"/>
    </source>
</evidence>
<dbReference type="Pfam" id="PF23559">
    <property type="entry name" value="WHD_DRP"/>
    <property type="match status" value="1"/>
</dbReference>
<name>A0AAU9SAK8_THLAR</name>
<keyword evidence="6" id="KW-0067">ATP-binding</keyword>
<dbReference type="FunFam" id="1.10.8.430:FF:000003">
    <property type="entry name" value="Probable disease resistance protein At5g66910"/>
    <property type="match status" value="1"/>
</dbReference>
<proteinExistence type="inferred from homology"/>
<evidence type="ECO:0000256" key="3">
    <source>
        <dbReference type="ARBA" id="ARBA00022737"/>
    </source>
</evidence>
<feature type="coiled-coil region" evidence="7">
    <location>
        <begin position="25"/>
        <end position="59"/>
    </location>
</feature>
<sequence length="592" mass="69149">MGITFSCDQFLIAACRCFFSDGNYIRKMDTNLEALEKAMGKLEGRRKDLLKRVDKEEDKGLRRLFEVHEWFSRVEELGFQVEDLFESRSTETEKLCLLNYFSKDCVISYKYGEKVWKKMEEAERLYSEGVFEVLAEEAPIPKVEKKHIQTTVGLDEMVKRDKEHCYVSWVVVSKDFQNKNIQDQILQRLHLDKELEQKTEKEKASSIYNLLSRKKIVMLLGDLWSEVYLNKIGVPPVTKENGSKIVFTTRSKEVCKHMRADEVMQVNCLSQDEAWELFQKKVEKTTLNSHQDIPQLAREVAERCYGLPLAICAIEKTMACKETVQEWHHAFDVLKESCRKFPGIEENILAILKFNYDGLKDEKVKLCFFYYSLFPEDYEVEKDELIEYWICEKFIDGNRDEYEVNNKGHDIIGSLFRAHLLIDGKETQYVKMHDVIREMALWIVCNFGNEKDTFYVKTGEQSHEIQKDIHWELERRMSLMSNQPTPISWSTNLSTLLFKKKNLVNVWTGIKSLSVGLKKLRKLIYLNLEYNELQSIDGIVASLPDLQVLKLFLSGICVDDTLLKELQLLEHLKISTLDIHDAKILETIQGVA</sequence>
<evidence type="ECO:0000256" key="6">
    <source>
        <dbReference type="ARBA" id="ARBA00022840"/>
    </source>
</evidence>
<evidence type="ECO:0000256" key="2">
    <source>
        <dbReference type="ARBA" id="ARBA00022614"/>
    </source>
</evidence>
<dbReference type="FunFam" id="1.10.10.10:FF:000322">
    <property type="entry name" value="Probable disease resistance protein At1g63360"/>
    <property type="match status" value="1"/>
</dbReference>
<comment type="similarity">
    <text evidence="1">Belongs to the disease resistance NB-LRR family.</text>
</comment>
<keyword evidence="5" id="KW-0611">Plant defense</keyword>
<evidence type="ECO:0000256" key="7">
    <source>
        <dbReference type="SAM" id="Coils"/>
    </source>
</evidence>
<dbReference type="InterPro" id="IPR058922">
    <property type="entry name" value="WHD_DRP"/>
</dbReference>
<evidence type="ECO:0008006" key="12">
    <source>
        <dbReference type="Google" id="ProtNLM"/>
    </source>
</evidence>
<gene>
    <name evidence="10" type="ORF">TAV2_LOCUS14485</name>
</gene>